<dbReference type="AlphaFoldDB" id="A0AAD9NXQ2"/>
<evidence type="ECO:0000256" key="4">
    <source>
        <dbReference type="ARBA" id="ARBA00023268"/>
    </source>
</evidence>
<evidence type="ECO:0000256" key="3">
    <source>
        <dbReference type="ARBA" id="ARBA00022679"/>
    </source>
</evidence>
<dbReference type="Proteomes" id="UP001209878">
    <property type="component" value="Unassembled WGS sequence"/>
</dbReference>
<sequence length="686" mass="77166">MNLLPKSHKEFSSAEYWEKFFKKRGNKAFEWYGEYPQLCGLLHKYVKCGDKILVVGCGNSSLSADMYDVGYHNIVNIDISDVVIRQMTEKHAQDRPQMTFAKMDVLNMSEFADGEFSVVLDKGTLDAMATDETEATQAKVCQMFDEIVRVLRVGGRYVCVSLAQGHILAAILRYFTAQCWMIRVCRVMEEREDDHNLQLPVFVFVLTKFKKIPNMQSILEVSQFEDKVERYRTTEEVTGVVGEIQQYAIVRQQLNKGKVTGDNISFDLYSAESTDPRYTLHVVDCKKRLGKKFAIFIVPEGREMEWLFSTKDGREELCQSAGFERLVVVTLHRGHHYGNLEDIKEELSGKVMELAPSDIGSKQVPFLSVGDDLHCRTVRHQGTSELSGDYVIEDIESDGSFYRRLIFLSSKTVVQTEAKLLQEFTRKKGKRKKGKLSVDPHYLSWSYSSVMLAGLAFLDDCQHLLETETKLLLVGLGGGTLPMFIHRHFPQIYTEVVEIDPAVASLATEWFGFVQDERMTLHVADGVDHVKTLAKEGAKKHVIMLDADSKDSSIGMSGPPQAFLESDFLEAIHNILDAKGVLILNLICRDQSLRQATLEKIHAVFHQVYSCKLQDDVNEVVFALPNGRTTPVYVATDDVSCPVSQSLNNALSSVQDVLQKTMASTTLSKSADVLDLTVKLAGLAML</sequence>
<dbReference type="GO" id="GO:0032259">
    <property type="term" value="P:methylation"/>
    <property type="evidence" value="ECO:0007669"/>
    <property type="project" value="UniProtKB-KW"/>
</dbReference>
<dbReference type="PANTHER" id="PTHR12176">
    <property type="entry name" value="SAM-DEPENDENT METHYLTRANSFERASE SUPERFAMILY PROTEIN"/>
    <property type="match status" value="1"/>
</dbReference>
<keyword evidence="3" id="KW-0808">Transferase</keyword>
<evidence type="ECO:0000256" key="2">
    <source>
        <dbReference type="ARBA" id="ARBA00022603"/>
    </source>
</evidence>
<evidence type="ECO:0000313" key="7">
    <source>
        <dbReference type="Proteomes" id="UP001209878"/>
    </source>
</evidence>
<dbReference type="Gene3D" id="3.40.50.150">
    <property type="entry name" value="Vaccinia Virus protein VP39"/>
    <property type="match status" value="2"/>
</dbReference>
<evidence type="ECO:0000259" key="5">
    <source>
        <dbReference type="Pfam" id="PF13847"/>
    </source>
</evidence>
<reference evidence="6" key="1">
    <citation type="journal article" date="2023" name="Mol. Biol. Evol.">
        <title>Third-Generation Sequencing Reveals the Adaptive Role of the Epigenome in Three Deep-Sea Polychaetes.</title>
        <authorList>
            <person name="Perez M."/>
            <person name="Aroh O."/>
            <person name="Sun Y."/>
            <person name="Lan Y."/>
            <person name="Juniper S.K."/>
            <person name="Young C.R."/>
            <person name="Angers B."/>
            <person name="Qian P.Y."/>
        </authorList>
    </citation>
    <scope>NUCLEOTIDE SEQUENCE</scope>
    <source>
        <strain evidence="6">R07B-5</strain>
    </source>
</reference>
<dbReference type="EMBL" id="JAODUO010000268">
    <property type="protein sequence ID" value="KAK2184374.1"/>
    <property type="molecule type" value="Genomic_DNA"/>
</dbReference>
<evidence type="ECO:0000313" key="6">
    <source>
        <dbReference type="EMBL" id="KAK2184374.1"/>
    </source>
</evidence>
<accession>A0AAD9NXQ2</accession>
<dbReference type="InterPro" id="IPR051419">
    <property type="entry name" value="Lys/N-term_MeTrsfase_sf"/>
</dbReference>
<proteinExistence type="inferred from homology"/>
<dbReference type="Pfam" id="PF01564">
    <property type="entry name" value="Spermine_synth"/>
    <property type="match status" value="1"/>
</dbReference>
<dbReference type="GO" id="GO:0008168">
    <property type="term" value="F:methyltransferase activity"/>
    <property type="evidence" value="ECO:0007669"/>
    <property type="project" value="UniProtKB-KW"/>
</dbReference>
<evidence type="ECO:0000256" key="1">
    <source>
        <dbReference type="ARBA" id="ARBA00008361"/>
    </source>
</evidence>
<comment type="similarity">
    <text evidence="1">Belongs to the methyltransferase superfamily.</text>
</comment>
<feature type="domain" description="Methyltransferase" evidence="5">
    <location>
        <begin position="49"/>
        <end position="163"/>
    </location>
</feature>
<dbReference type="PANTHER" id="PTHR12176:SF78">
    <property type="entry name" value="EEF1A LYSINE AND N-TERMINAL METHYLTRANSFERASE"/>
    <property type="match status" value="1"/>
</dbReference>
<dbReference type="FunFam" id="3.40.50.150:FF:000110">
    <property type="entry name" value="methyltransferase-like protein 13 isoform X1"/>
    <property type="match status" value="1"/>
</dbReference>
<dbReference type="InterPro" id="IPR025714">
    <property type="entry name" value="Methyltranfer_dom"/>
</dbReference>
<dbReference type="CDD" id="cd02440">
    <property type="entry name" value="AdoMet_MTases"/>
    <property type="match status" value="1"/>
</dbReference>
<comment type="caution">
    <text evidence="6">The sequence shown here is derived from an EMBL/GenBank/DDBJ whole genome shotgun (WGS) entry which is preliminary data.</text>
</comment>
<dbReference type="SUPFAM" id="SSF53335">
    <property type="entry name" value="S-adenosyl-L-methionine-dependent methyltransferases"/>
    <property type="match status" value="2"/>
</dbReference>
<dbReference type="Pfam" id="PF13847">
    <property type="entry name" value="Methyltransf_31"/>
    <property type="match status" value="1"/>
</dbReference>
<keyword evidence="7" id="KW-1185">Reference proteome</keyword>
<gene>
    <name evidence="6" type="ORF">NP493_268g01004</name>
</gene>
<keyword evidence="4" id="KW-0511">Multifunctional enzyme</keyword>
<name>A0AAD9NXQ2_RIDPI</name>
<keyword evidence="2" id="KW-0489">Methyltransferase</keyword>
<organism evidence="6 7">
    <name type="scientific">Ridgeia piscesae</name>
    <name type="common">Tubeworm</name>
    <dbReference type="NCBI Taxonomy" id="27915"/>
    <lineage>
        <taxon>Eukaryota</taxon>
        <taxon>Metazoa</taxon>
        <taxon>Spiralia</taxon>
        <taxon>Lophotrochozoa</taxon>
        <taxon>Annelida</taxon>
        <taxon>Polychaeta</taxon>
        <taxon>Sedentaria</taxon>
        <taxon>Canalipalpata</taxon>
        <taxon>Sabellida</taxon>
        <taxon>Siboglinidae</taxon>
        <taxon>Ridgeia</taxon>
    </lineage>
</organism>
<protein>
    <recommendedName>
        <fullName evidence="5">Methyltransferase domain-containing protein</fullName>
    </recommendedName>
</protein>
<dbReference type="InterPro" id="IPR029063">
    <property type="entry name" value="SAM-dependent_MTases_sf"/>
</dbReference>